<dbReference type="Gene3D" id="3.40.710.10">
    <property type="entry name" value="DD-peptidase/beta-lactamase superfamily"/>
    <property type="match status" value="1"/>
</dbReference>
<feature type="chain" id="PRO_5002173648" evidence="1">
    <location>
        <begin position="34"/>
        <end position="465"/>
    </location>
</feature>
<dbReference type="Proteomes" id="UP000031843">
    <property type="component" value="Chromosome main"/>
</dbReference>
<dbReference type="OrthoDB" id="8582986at2"/>
<keyword evidence="1" id="KW-0732">Signal</keyword>
<name>A0A0C4YG19_9BURK</name>
<dbReference type="SUPFAM" id="SSF56601">
    <property type="entry name" value="beta-lactamase/transpeptidase-like"/>
    <property type="match status" value="1"/>
</dbReference>
<dbReference type="EMBL" id="CP010536">
    <property type="protein sequence ID" value="AJG19621.1"/>
    <property type="molecule type" value="Genomic_DNA"/>
</dbReference>
<dbReference type="STRING" id="68895.RR42_m2229"/>
<evidence type="ECO:0000259" key="2">
    <source>
        <dbReference type="Pfam" id="PF00144"/>
    </source>
</evidence>
<dbReference type="InterPro" id="IPR050789">
    <property type="entry name" value="Diverse_Enzym_Activities"/>
</dbReference>
<dbReference type="KEGG" id="cbw:RR42_m2229"/>
<feature type="domain" description="Beta-lactamase-related" evidence="2">
    <location>
        <begin position="150"/>
        <end position="433"/>
    </location>
</feature>
<accession>A0A0C4YG19</accession>
<proteinExistence type="predicted"/>
<sequence>MLFERIAATRRLKLTVLAAFGAGALAMYQPGQAQNAPVPSAGAPVAAPAAPVFPDAAATDPVAAGWMQGFPPAAAKVISFTPASNGFPRTRWSFSHIRELVPTASVWHGRGPVSALPRAERDIGGVPFTDADGTRRTFSDMLGLTYTDGILVMHKGRIVYEKYFGALDDHTPHIAMSVTKSFVGTLAAMLVADGKLDPAAPVTRYLPEMAGTAYGDATVREVMDMTVGVKYSENYADPKAEIWDYSRAGGMMPLEPGYAGPRTFYEFLATLKKDGEHDQVFAYKTVNAEVLAWIVKRVSGQSLARLLSERVWQKMGAENDAYFMVDSIGSESGGGGLNTTLRDLARFGETMRNGGRFNGRQVIPAEVVADIRRGGDPGKFAKAGYATLPGWSYRSMWWVSNDDHGVFEARGIHGQRIYVDPKAELTIVRYASHPIAANGANDPVTHRAYRALALSLMKLPNKPAS</sequence>
<dbReference type="InterPro" id="IPR012338">
    <property type="entry name" value="Beta-lactam/transpept-like"/>
</dbReference>
<organism evidence="3 4">
    <name type="scientific">Cupriavidus basilensis</name>
    <dbReference type="NCBI Taxonomy" id="68895"/>
    <lineage>
        <taxon>Bacteria</taxon>
        <taxon>Pseudomonadati</taxon>
        <taxon>Pseudomonadota</taxon>
        <taxon>Betaproteobacteria</taxon>
        <taxon>Burkholderiales</taxon>
        <taxon>Burkholderiaceae</taxon>
        <taxon>Cupriavidus</taxon>
    </lineage>
</organism>
<protein>
    <submittedName>
        <fullName evidence="3">Small molecule metabolism</fullName>
    </submittedName>
</protein>
<evidence type="ECO:0000313" key="3">
    <source>
        <dbReference type="EMBL" id="AJG19621.1"/>
    </source>
</evidence>
<reference evidence="3 4" key="1">
    <citation type="journal article" date="2015" name="Genome Announc.">
        <title>Complete Genome Sequence of Cupriavidus basilensis 4G11, Isolated from the Oak Ridge Field Research Center Site.</title>
        <authorList>
            <person name="Ray J."/>
            <person name="Waters R.J."/>
            <person name="Skerker J.M."/>
            <person name="Kuehl J.V."/>
            <person name="Price M.N."/>
            <person name="Huang J."/>
            <person name="Chakraborty R."/>
            <person name="Arkin A.P."/>
            <person name="Deutschbauer A."/>
        </authorList>
    </citation>
    <scope>NUCLEOTIDE SEQUENCE [LARGE SCALE GENOMIC DNA]</scope>
    <source>
        <strain evidence="3">4G11</strain>
    </source>
</reference>
<dbReference type="PANTHER" id="PTHR43283">
    <property type="entry name" value="BETA-LACTAMASE-RELATED"/>
    <property type="match status" value="1"/>
</dbReference>
<gene>
    <name evidence="3" type="ORF">RR42_m2229</name>
</gene>
<dbReference type="AlphaFoldDB" id="A0A0C4YG19"/>
<evidence type="ECO:0000256" key="1">
    <source>
        <dbReference type="SAM" id="SignalP"/>
    </source>
</evidence>
<dbReference type="PANTHER" id="PTHR43283:SF7">
    <property type="entry name" value="BETA-LACTAMASE-RELATED DOMAIN-CONTAINING PROTEIN"/>
    <property type="match status" value="1"/>
</dbReference>
<dbReference type="RefSeq" id="WP_144409815.1">
    <property type="nucleotide sequence ID" value="NZ_CP010536.1"/>
</dbReference>
<feature type="signal peptide" evidence="1">
    <location>
        <begin position="1"/>
        <end position="33"/>
    </location>
</feature>
<keyword evidence="4" id="KW-1185">Reference proteome</keyword>
<evidence type="ECO:0000313" key="4">
    <source>
        <dbReference type="Proteomes" id="UP000031843"/>
    </source>
</evidence>
<dbReference type="InterPro" id="IPR001466">
    <property type="entry name" value="Beta-lactam-related"/>
</dbReference>
<dbReference type="Pfam" id="PF00144">
    <property type="entry name" value="Beta-lactamase"/>
    <property type="match status" value="1"/>
</dbReference>